<evidence type="ECO:0000313" key="2">
    <source>
        <dbReference type="EMBL" id="KAA8887555.1"/>
    </source>
</evidence>
<name>A0A5N0EHH8_9NOCA</name>
<keyword evidence="2" id="KW-0808">Transferase</keyword>
<dbReference type="InterPro" id="IPR027365">
    <property type="entry name" value="GNAT_acetyltra_YdfB-like"/>
</dbReference>
<keyword evidence="3" id="KW-1185">Reference proteome</keyword>
<evidence type="ECO:0000259" key="1">
    <source>
        <dbReference type="PROSITE" id="PS51186"/>
    </source>
</evidence>
<dbReference type="RefSeq" id="WP_150403125.1">
    <property type="nucleotide sequence ID" value="NZ_VXLC01000006.1"/>
</dbReference>
<dbReference type="Proteomes" id="UP000323876">
    <property type="component" value="Unassembled WGS sequence"/>
</dbReference>
<accession>A0A5N0EHH8</accession>
<dbReference type="GO" id="GO:0016747">
    <property type="term" value="F:acyltransferase activity, transferring groups other than amino-acyl groups"/>
    <property type="evidence" value="ECO:0007669"/>
    <property type="project" value="InterPro"/>
</dbReference>
<evidence type="ECO:0000313" key="3">
    <source>
        <dbReference type="Proteomes" id="UP000323876"/>
    </source>
</evidence>
<sequence length="240" mass="24809">MSTDPVLAEVRALWEGLAAVPVSFSSATGVSVVVSPKALLCPPGWAGIIALHGQAIVTAPSSAAAVAIRAAAGQLSVADLADPNVLGKALPLAEVLGPAVLAYVDEDGFRPASASSLAVESLPAEHLDLRKLEVRSGDQDAAESGLDEITSPAFAVRDGGELIAAAGYRRWPSRTAHLSVLTAPDRRGQGIARIVASGAVAHALDAGLLPQWRARRPQSRRVARALGFRELGMQLSIRLS</sequence>
<reference evidence="2 3" key="1">
    <citation type="submission" date="2019-09" db="EMBL/GenBank/DDBJ databases">
        <authorList>
            <person name="Wang X."/>
        </authorList>
    </citation>
    <scope>NUCLEOTIDE SEQUENCE [LARGE SCALE GENOMIC DNA]</scope>
    <source>
        <strain evidence="2 3">CICC 11023</strain>
    </source>
</reference>
<dbReference type="PROSITE" id="PS51186">
    <property type="entry name" value="GNAT"/>
    <property type="match status" value="1"/>
</dbReference>
<dbReference type="SUPFAM" id="SSF55729">
    <property type="entry name" value="Acyl-CoA N-acyltransferases (Nat)"/>
    <property type="match status" value="1"/>
</dbReference>
<dbReference type="InterPro" id="IPR016181">
    <property type="entry name" value="Acyl_CoA_acyltransferase"/>
</dbReference>
<protein>
    <submittedName>
        <fullName evidence="2">GNAT family N-acetyltransferase</fullName>
    </submittedName>
</protein>
<dbReference type="InterPro" id="IPR000182">
    <property type="entry name" value="GNAT_dom"/>
</dbReference>
<dbReference type="Gene3D" id="3.40.630.30">
    <property type="match status" value="1"/>
</dbReference>
<dbReference type="Pfam" id="PF12746">
    <property type="entry name" value="GNAT_acetyltran"/>
    <property type="match status" value="1"/>
</dbReference>
<gene>
    <name evidence="2" type="ORF">F3087_17950</name>
</gene>
<dbReference type="AlphaFoldDB" id="A0A5N0EHH8"/>
<dbReference type="OrthoDB" id="4824241at2"/>
<organism evidence="2 3">
    <name type="scientific">Nocardia colli</name>
    <dbReference type="NCBI Taxonomy" id="2545717"/>
    <lineage>
        <taxon>Bacteria</taxon>
        <taxon>Bacillati</taxon>
        <taxon>Actinomycetota</taxon>
        <taxon>Actinomycetes</taxon>
        <taxon>Mycobacteriales</taxon>
        <taxon>Nocardiaceae</taxon>
        <taxon>Nocardia</taxon>
    </lineage>
</organism>
<feature type="domain" description="N-acetyltransferase" evidence="1">
    <location>
        <begin position="117"/>
        <end position="240"/>
    </location>
</feature>
<proteinExistence type="predicted"/>
<dbReference type="CDD" id="cd04301">
    <property type="entry name" value="NAT_SF"/>
    <property type="match status" value="1"/>
</dbReference>
<comment type="caution">
    <text evidence="2">The sequence shown here is derived from an EMBL/GenBank/DDBJ whole genome shotgun (WGS) entry which is preliminary data.</text>
</comment>
<dbReference type="EMBL" id="VXLC01000006">
    <property type="protein sequence ID" value="KAA8887555.1"/>
    <property type="molecule type" value="Genomic_DNA"/>
</dbReference>